<dbReference type="AlphaFoldDB" id="A0A1V6CC54"/>
<dbReference type="GO" id="GO:0015937">
    <property type="term" value="P:coenzyme A biosynthetic process"/>
    <property type="evidence" value="ECO:0007669"/>
    <property type="project" value="TreeGrafter"/>
</dbReference>
<dbReference type="GO" id="GO:0010181">
    <property type="term" value="F:FMN binding"/>
    <property type="evidence" value="ECO:0007669"/>
    <property type="project" value="TreeGrafter"/>
</dbReference>
<protein>
    <submittedName>
        <fullName evidence="2">Coenzyme A biosynthesis bifunctional protein CoaBC</fullName>
    </submittedName>
</protein>
<proteinExistence type="predicted"/>
<gene>
    <name evidence="2" type="primary">coaBC_1</name>
    <name evidence="2" type="ORF">BWX89_00504</name>
</gene>
<dbReference type="SUPFAM" id="SSF52507">
    <property type="entry name" value="Homo-oligomeric flavin-containing Cys decarboxylases, HFCD"/>
    <property type="match status" value="1"/>
</dbReference>
<reference evidence="2" key="1">
    <citation type="submission" date="2017-02" db="EMBL/GenBank/DDBJ databases">
        <title>Delving into the versatile metabolic prowess of the omnipresent phylum Bacteroidetes.</title>
        <authorList>
            <person name="Nobu M.K."/>
            <person name="Mei R."/>
            <person name="Narihiro T."/>
            <person name="Kuroda K."/>
            <person name="Liu W.-T."/>
        </authorList>
    </citation>
    <scope>NUCLEOTIDE SEQUENCE</scope>
    <source>
        <strain evidence="2">ADurb.Bin131</strain>
    </source>
</reference>
<dbReference type="EMBL" id="MWDQ01000039">
    <property type="protein sequence ID" value="OQB74491.1"/>
    <property type="molecule type" value="Genomic_DNA"/>
</dbReference>
<dbReference type="PANTHER" id="PTHR14359:SF6">
    <property type="entry name" value="PHOSPHOPANTOTHENOYLCYSTEINE DECARBOXYLASE"/>
    <property type="match status" value="1"/>
</dbReference>
<dbReference type="InterPro" id="IPR036551">
    <property type="entry name" value="Flavin_trans-like"/>
</dbReference>
<organism evidence="2">
    <name type="scientific">candidate division TA06 bacterium ADurb.Bin131</name>
    <dbReference type="NCBI Taxonomy" id="1852827"/>
    <lineage>
        <taxon>Bacteria</taxon>
        <taxon>Bacteria division TA06</taxon>
    </lineage>
</organism>
<comment type="caution">
    <text evidence="2">The sequence shown here is derived from an EMBL/GenBank/DDBJ whole genome shotgun (WGS) entry which is preliminary data.</text>
</comment>
<dbReference type="PANTHER" id="PTHR14359">
    <property type="entry name" value="HOMO-OLIGOMERIC FLAVIN CONTAINING CYS DECARBOXYLASE FAMILY"/>
    <property type="match status" value="1"/>
</dbReference>
<evidence type="ECO:0000259" key="1">
    <source>
        <dbReference type="Pfam" id="PF02441"/>
    </source>
</evidence>
<dbReference type="GO" id="GO:0071513">
    <property type="term" value="C:phosphopantothenoylcysteine decarboxylase complex"/>
    <property type="evidence" value="ECO:0007669"/>
    <property type="project" value="TreeGrafter"/>
</dbReference>
<evidence type="ECO:0000313" key="2">
    <source>
        <dbReference type="EMBL" id="OQB74491.1"/>
    </source>
</evidence>
<accession>A0A1V6CC54</accession>
<sequence length="221" mass="24960">MNIYSGKTKIKPFQHKGVFLDISCHCWDNKYSHYFQYIQFLMKKNIVIGICGSIAAYKVPSLIRKLQDKNWNIKVIMTQAATEFITPLTIETISKNKVYIDLFKRDEWEISHISLSEFGNVLLIIPATGNIIGKIAAGIADDLLSSTVMAFSGRVIFAPAMNVKMWGNPIVQENVKKLKKLGYKFIGPEKGKLANGTIGEGRLSDIEKIVEELEKEFTPKE</sequence>
<dbReference type="GO" id="GO:0004633">
    <property type="term" value="F:phosphopantothenoylcysteine decarboxylase activity"/>
    <property type="evidence" value="ECO:0007669"/>
    <property type="project" value="TreeGrafter"/>
</dbReference>
<dbReference type="Proteomes" id="UP000485562">
    <property type="component" value="Unassembled WGS sequence"/>
</dbReference>
<dbReference type="InterPro" id="IPR003382">
    <property type="entry name" value="Flavoprotein"/>
</dbReference>
<name>A0A1V6CC54_UNCT6</name>
<feature type="domain" description="Flavoprotein" evidence="1">
    <location>
        <begin position="44"/>
        <end position="215"/>
    </location>
</feature>
<dbReference type="Pfam" id="PF02441">
    <property type="entry name" value="Flavoprotein"/>
    <property type="match status" value="1"/>
</dbReference>
<dbReference type="Gene3D" id="3.40.50.1950">
    <property type="entry name" value="Flavin prenyltransferase-like"/>
    <property type="match status" value="1"/>
</dbReference>